<keyword evidence="3 5" id="KW-0238">DNA-binding</keyword>
<dbReference type="InterPro" id="IPR009057">
    <property type="entry name" value="Homeodomain-like_sf"/>
</dbReference>
<proteinExistence type="predicted"/>
<keyword evidence="8" id="KW-1185">Reference proteome</keyword>
<keyword evidence="1" id="KW-0678">Repressor</keyword>
<feature type="domain" description="HTH tetR-type" evidence="6">
    <location>
        <begin position="5"/>
        <end position="65"/>
    </location>
</feature>
<evidence type="ECO:0000259" key="6">
    <source>
        <dbReference type="PROSITE" id="PS50977"/>
    </source>
</evidence>
<dbReference type="RefSeq" id="WP_142649565.1">
    <property type="nucleotide sequence ID" value="NZ_CP108085.1"/>
</dbReference>
<dbReference type="Proteomes" id="UP001432011">
    <property type="component" value="Chromosome"/>
</dbReference>
<dbReference type="InterPro" id="IPR001647">
    <property type="entry name" value="HTH_TetR"/>
</dbReference>
<evidence type="ECO:0000313" key="7">
    <source>
        <dbReference type="EMBL" id="WUP73381.1"/>
    </source>
</evidence>
<evidence type="ECO:0000256" key="1">
    <source>
        <dbReference type="ARBA" id="ARBA00022491"/>
    </source>
</evidence>
<protein>
    <submittedName>
        <fullName evidence="7">TetR/AcrR family transcriptional regulator C-terminal domain-containing protein</fullName>
    </submittedName>
</protein>
<dbReference type="SUPFAM" id="SSF48498">
    <property type="entry name" value="Tetracyclin repressor-like, C-terminal domain"/>
    <property type="match status" value="1"/>
</dbReference>
<dbReference type="Gene3D" id="1.10.357.10">
    <property type="entry name" value="Tetracycline Repressor, domain 2"/>
    <property type="match status" value="1"/>
</dbReference>
<dbReference type="SUPFAM" id="SSF46689">
    <property type="entry name" value="Homeodomain-like"/>
    <property type="match status" value="1"/>
</dbReference>
<dbReference type="InterPro" id="IPR050109">
    <property type="entry name" value="HTH-type_TetR-like_transc_reg"/>
</dbReference>
<dbReference type="InterPro" id="IPR004111">
    <property type="entry name" value="Repressor_TetR_C"/>
</dbReference>
<feature type="DNA-binding region" description="H-T-H motif" evidence="5">
    <location>
        <begin position="28"/>
        <end position="47"/>
    </location>
</feature>
<reference evidence="7" key="1">
    <citation type="submission" date="2022-10" db="EMBL/GenBank/DDBJ databases">
        <title>The complete genomes of actinobacterial strains from the NBC collection.</title>
        <authorList>
            <person name="Joergensen T.S."/>
            <person name="Alvarez Arevalo M."/>
            <person name="Sterndorff E.B."/>
            <person name="Faurdal D."/>
            <person name="Vuksanovic O."/>
            <person name="Mourched A.-S."/>
            <person name="Charusanti P."/>
            <person name="Shaw S."/>
            <person name="Blin K."/>
            <person name="Weber T."/>
        </authorList>
    </citation>
    <scope>NUCLEOTIDE SEQUENCE</scope>
    <source>
        <strain evidence="7">NBC_00254</strain>
    </source>
</reference>
<evidence type="ECO:0000256" key="5">
    <source>
        <dbReference type="PROSITE-ProRule" id="PRU00335"/>
    </source>
</evidence>
<name>A0ABZ1SK72_9ACTN</name>
<dbReference type="Pfam" id="PF02909">
    <property type="entry name" value="TetR_C_1"/>
    <property type="match status" value="1"/>
</dbReference>
<evidence type="ECO:0000313" key="8">
    <source>
        <dbReference type="Proteomes" id="UP001432011"/>
    </source>
</evidence>
<evidence type="ECO:0000256" key="2">
    <source>
        <dbReference type="ARBA" id="ARBA00023015"/>
    </source>
</evidence>
<dbReference type="InterPro" id="IPR003012">
    <property type="entry name" value="Tet_transcr_reg_TetR"/>
</dbReference>
<sequence>MPRAGLSKEKVLAAALALVDREGIAALSMRKLGAELGVEAMTLYYYVPNKDAVLDGLIDMAVSRVTVEPVGPWREWLRAFAVAIRRELLAHPALLPLVATRPVLAPGGLATVERMAAVLRDEGFGALEGLRLVNAVATFVVGHTLAEAGSTPGHGEPDVAGVMESLDPGEYPVLAEAVRAGLGSPQDHQERFDRALDALLDGLGPGALRKASR</sequence>
<dbReference type="PANTHER" id="PTHR30055:SF151">
    <property type="entry name" value="TRANSCRIPTIONAL REGULATORY PROTEIN"/>
    <property type="match status" value="1"/>
</dbReference>
<keyword evidence="4" id="KW-0804">Transcription</keyword>
<dbReference type="PROSITE" id="PS50977">
    <property type="entry name" value="HTH_TETR_2"/>
    <property type="match status" value="1"/>
</dbReference>
<dbReference type="PANTHER" id="PTHR30055">
    <property type="entry name" value="HTH-TYPE TRANSCRIPTIONAL REGULATOR RUTR"/>
    <property type="match status" value="1"/>
</dbReference>
<organism evidence="7 8">
    <name type="scientific">Microbispora hainanensis</name>
    <dbReference type="NCBI Taxonomy" id="568844"/>
    <lineage>
        <taxon>Bacteria</taxon>
        <taxon>Bacillati</taxon>
        <taxon>Actinomycetota</taxon>
        <taxon>Actinomycetes</taxon>
        <taxon>Streptosporangiales</taxon>
        <taxon>Streptosporangiaceae</taxon>
        <taxon>Microbispora</taxon>
    </lineage>
</organism>
<keyword evidence="2" id="KW-0805">Transcription regulation</keyword>
<evidence type="ECO:0000256" key="4">
    <source>
        <dbReference type="ARBA" id="ARBA00023163"/>
    </source>
</evidence>
<dbReference type="InterPro" id="IPR036271">
    <property type="entry name" value="Tet_transcr_reg_TetR-rel_C_sf"/>
</dbReference>
<dbReference type="PRINTS" id="PR00400">
    <property type="entry name" value="TETREPRESSOR"/>
</dbReference>
<dbReference type="EMBL" id="CP108085">
    <property type="protein sequence ID" value="WUP73381.1"/>
    <property type="molecule type" value="Genomic_DNA"/>
</dbReference>
<dbReference type="Gene3D" id="1.10.10.60">
    <property type="entry name" value="Homeodomain-like"/>
    <property type="match status" value="1"/>
</dbReference>
<dbReference type="Pfam" id="PF00440">
    <property type="entry name" value="TetR_N"/>
    <property type="match status" value="1"/>
</dbReference>
<evidence type="ECO:0000256" key="3">
    <source>
        <dbReference type="ARBA" id="ARBA00023125"/>
    </source>
</evidence>
<accession>A0ABZ1SK72</accession>
<gene>
    <name evidence="7" type="ORF">OG913_28825</name>
</gene>